<dbReference type="Proteomes" id="UP000230233">
    <property type="component" value="Chromosome III"/>
</dbReference>
<accession>A0A2G5UEB0</accession>
<protein>
    <recommendedName>
        <fullName evidence="3">Serpin domain-containing protein</fullName>
    </recommendedName>
</protein>
<evidence type="ECO:0000313" key="2">
    <source>
        <dbReference type="Proteomes" id="UP000230233"/>
    </source>
</evidence>
<dbReference type="OrthoDB" id="5787578at2759"/>
<proteinExistence type="predicted"/>
<dbReference type="EMBL" id="PDUG01000003">
    <property type="protein sequence ID" value="PIC37854.1"/>
    <property type="molecule type" value="Genomic_DNA"/>
</dbReference>
<evidence type="ECO:0008006" key="3">
    <source>
        <dbReference type="Google" id="ProtNLM"/>
    </source>
</evidence>
<comment type="caution">
    <text evidence="1">The sequence shown here is derived from an EMBL/GenBank/DDBJ whole genome shotgun (WGS) entry which is preliminary data.</text>
</comment>
<evidence type="ECO:0000313" key="1">
    <source>
        <dbReference type="EMBL" id="PIC37854.1"/>
    </source>
</evidence>
<organism evidence="1 2">
    <name type="scientific">Caenorhabditis nigoni</name>
    <dbReference type="NCBI Taxonomy" id="1611254"/>
    <lineage>
        <taxon>Eukaryota</taxon>
        <taxon>Metazoa</taxon>
        <taxon>Ecdysozoa</taxon>
        <taxon>Nematoda</taxon>
        <taxon>Chromadorea</taxon>
        <taxon>Rhabditida</taxon>
        <taxon>Rhabditina</taxon>
        <taxon>Rhabditomorpha</taxon>
        <taxon>Rhabditoidea</taxon>
        <taxon>Rhabditidae</taxon>
        <taxon>Peloderinae</taxon>
        <taxon>Caenorhabditis</taxon>
    </lineage>
</organism>
<sequence length="534" mass="61511">MESNSNESGSHTSKSEKTAAPEVCKKWAELVFRVYERMIHSSEVSFFISAPQVISCLGFILGVCKHNTDGLVLELQGGNDKHDVDFLVDHTMKFAHRWSGELRTLLTPGHYHRARRVYAHPKFVHPHTENTFQVLVLFNFFQKLGKTIVQYHRFFRVEEKIFEGPDEVLNWVARILKTNIPSSHRILNTWAWEQSSIDRMKQQRTVDDISTKVRSKKKKSEEGVLPKKASLLPMIPPNNPSVRSKKAVSEEDKKSPILVWMSHAVVEVPDEFFDGEKVYTWNDKEYLKIHGSPAEPIRVRRGKFGLDFNTLMIPTQNRQLVMLIFYDYDSKLCSLEAMRLFVKNYFDTKGPSLVYRKQETEKSSSLKSIYVPNWKTKNFPPNRIAQHLVAAANLHSVFVPGGFGDLAIADAVPSATGDPQKISHLQHYGLLSFRNSPRQTAPKQVQTGSLLRRKGWKAEMRRKQEEEKARTTLLELNAEQAETISYPICVVLWDKNRQFPAYMGQVTGKMTDQESDEVKQAEEKKKQKNKWLFC</sequence>
<name>A0A2G5UEB0_9PELO</name>
<dbReference type="AlphaFoldDB" id="A0A2G5UEB0"/>
<gene>
    <name evidence="1" type="primary">Cni-R01H2.4</name>
    <name evidence="1" type="synonym">Cnig_chr_III.g10055</name>
    <name evidence="1" type="ORF">B9Z55_010055</name>
</gene>
<keyword evidence="2" id="KW-1185">Reference proteome</keyword>
<dbReference type="STRING" id="1611254.A0A2G5UEB0"/>
<reference evidence="2" key="1">
    <citation type="submission" date="2017-10" db="EMBL/GenBank/DDBJ databases">
        <title>Rapid genome shrinkage in a self-fertile nematode reveals novel sperm competition proteins.</title>
        <authorList>
            <person name="Yin D."/>
            <person name="Schwarz E.M."/>
            <person name="Thomas C.G."/>
            <person name="Felde R.L."/>
            <person name="Korf I.F."/>
            <person name="Cutter A.D."/>
            <person name="Schartner C.M."/>
            <person name="Ralston E.J."/>
            <person name="Meyer B.J."/>
            <person name="Haag E.S."/>
        </authorList>
    </citation>
    <scope>NUCLEOTIDE SEQUENCE [LARGE SCALE GENOMIC DNA]</scope>
    <source>
        <strain evidence="2">JU1422</strain>
    </source>
</reference>